<dbReference type="EMBL" id="BMAC01000158">
    <property type="protein sequence ID" value="GFP87911.1"/>
    <property type="molecule type" value="Genomic_DNA"/>
</dbReference>
<protein>
    <submittedName>
        <fullName evidence="1">Pentatricopeptide repeat-containing protein at1g09190</fullName>
    </submittedName>
</protein>
<comment type="caution">
    <text evidence="1">The sequence shown here is derived from an EMBL/GenBank/DDBJ whole genome shotgun (WGS) entry which is preliminary data.</text>
</comment>
<dbReference type="AlphaFoldDB" id="A0A830C0V2"/>
<keyword evidence="2" id="KW-1185">Reference proteome</keyword>
<proteinExistence type="predicted"/>
<gene>
    <name evidence="1" type="ORF">PHJA_000934700</name>
</gene>
<organism evidence="1 2">
    <name type="scientific">Phtheirospermum japonicum</name>
    <dbReference type="NCBI Taxonomy" id="374723"/>
    <lineage>
        <taxon>Eukaryota</taxon>
        <taxon>Viridiplantae</taxon>
        <taxon>Streptophyta</taxon>
        <taxon>Embryophyta</taxon>
        <taxon>Tracheophyta</taxon>
        <taxon>Spermatophyta</taxon>
        <taxon>Magnoliopsida</taxon>
        <taxon>eudicotyledons</taxon>
        <taxon>Gunneridae</taxon>
        <taxon>Pentapetalae</taxon>
        <taxon>asterids</taxon>
        <taxon>lamiids</taxon>
        <taxon>Lamiales</taxon>
        <taxon>Orobanchaceae</taxon>
        <taxon>Orobanchaceae incertae sedis</taxon>
        <taxon>Phtheirospermum</taxon>
    </lineage>
</organism>
<evidence type="ECO:0000313" key="2">
    <source>
        <dbReference type="Proteomes" id="UP000653305"/>
    </source>
</evidence>
<dbReference type="Proteomes" id="UP000653305">
    <property type="component" value="Unassembled WGS sequence"/>
</dbReference>
<accession>A0A830C0V2</accession>
<sequence>MFPQISNVVGIVKTTDEPMDLDNLGPEYDWKQKLPGKEHVVYGPLLGGLTKPEICVVVCRASQIRCDPVRDPDENIVNILSPVDRSVCKTSCETRLYEVQPSTWVITHLEVEHALPVISSVKAVRVRVGYNQRELPNESFMDLHFICVSYCAGKKLPSM</sequence>
<evidence type="ECO:0000313" key="1">
    <source>
        <dbReference type="EMBL" id="GFP87911.1"/>
    </source>
</evidence>
<reference evidence="1" key="1">
    <citation type="submission" date="2020-07" db="EMBL/GenBank/DDBJ databases">
        <title>Ethylene signaling mediates host invasion by parasitic plants.</title>
        <authorList>
            <person name="Yoshida S."/>
        </authorList>
    </citation>
    <scope>NUCLEOTIDE SEQUENCE</scope>
    <source>
        <strain evidence="1">Okayama</strain>
    </source>
</reference>
<name>A0A830C0V2_9LAMI</name>